<reference evidence="3" key="2">
    <citation type="submission" date="2019-10" db="EMBL/GenBank/DDBJ databases">
        <authorList>
            <consortium name="NCBI Pathogen Detection Project"/>
        </authorList>
    </citation>
    <scope>NUCLEOTIDE SEQUENCE</scope>
    <source>
        <strain evidence="3">AZ00058701</strain>
    </source>
</reference>
<evidence type="ECO:0000313" key="3">
    <source>
        <dbReference type="EMBL" id="HAU1881889.1"/>
    </source>
</evidence>
<dbReference type="EMBL" id="DACWHX010000156">
    <property type="protein sequence ID" value="HAU1881889.1"/>
    <property type="molecule type" value="Genomic_DNA"/>
</dbReference>
<feature type="compositionally biased region" description="Low complexity" evidence="2">
    <location>
        <begin position="182"/>
        <end position="193"/>
    </location>
</feature>
<keyword evidence="1" id="KW-0175">Coiled coil</keyword>
<accession>A0AAN5T2B9</accession>
<comment type="caution">
    <text evidence="3">The sequence shown here is derived from an EMBL/GenBank/DDBJ whole genome shotgun (WGS) entry which is preliminary data.</text>
</comment>
<feature type="non-terminal residue" evidence="3">
    <location>
        <position position="207"/>
    </location>
</feature>
<proteinExistence type="predicted"/>
<feature type="region of interest" description="Disordered" evidence="2">
    <location>
        <begin position="1"/>
        <end position="60"/>
    </location>
</feature>
<evidence type="ECO:0000256" key="2">
    <source>
        <dbReference type="SAM" id="MobiDB-lite"/>
    </source>
</evidence>
<feature type="compositionally biased region" description="Basic and acidic residues" evidence="2">
    <location>
        <begin position="194"/>
        <end position="207"/>
    </location>
</feature>
<feature type="coiled-coil region" evidence="1">
    <location>
        <begin position="117"/>
        <end position="172"/>
    </location>
</feature>
<dbReference type="AlphaFoldDB" id="A0AAN5T2B9"/>
<evidence type="ECO:0000256" key="1">
    <source>
        <dbReference type="SAM" id="Coils"/>
    </source>
</evidence>
<name>A0AAN5T2B9_LEGPN</name>
<sequence>MAKDNKSHQVKTSEGSLESVKTKEKEPVVEKMRVEDSKKEDKLSMPTTKKESQPNEPVKPFKTSFEKWIESSLLDPQAKEDRGSTINLGREGLKNASQVKKFLLSPAGKDVIAELGAQMALQRNINLQNQQDRMEHELFKRRLMAALFLWYLSKKSHAAEKAKEIIREYNEKAIKNAEKASKPSPQSTSSTSQADKEIQKMLDEYEQ</sequence>
<organism evidence="3 4">
    <name type="scientific">Legionella pneumophila</name>
    <dbReference type="NCBI Taxonomy" id="446"/>
    <lineage>
        <taxon>Bacteria</taxon>
        <taxon>Pseudomonadati</taxon>
        <taxon>Pseudomonadota</taxon>
        <taxon>Gammaproteobacteria</taxon>
        <taxon>Legionellales</taxon>
        <taxon>Legionellaceae</taxon>
        <taxon>Legionella</taxon>
    </lineage>
</organism>
<dbReference type="Proteomes" id="UP000866496">
    <property type="component" value="Unassembled WGS sequence"/>
</dbReference>
<feature type="region of interest" description="Disordered" evidence="2">
    <location>
        <begin position="176"/>
        <end position="207"/>
    </location>
</feature>
<evidence type="ECO:0000313" key="4">
    <source>
        <dbReference type="Proteomes" id="UP000866496"/>
    </source>
</evidence>
<protein>
    <submittedName>
        <fullName evidence="3">Dot/Icm T4SS effector LidA</fullName>
    </submittedName>
</protein>
<reference evidence="3" key="1">
    <citation type="journal article" date="2018" name="Genome Biol.">
        <title>SKESA: strategic k-mer extension for scrupulous assemblies.</title>
        <authorList>
            <person name="Souvorov A."/>
            <person name="Agarwala R."/>
            <person name="Lipman D.J."/>
        </authorList>
    </citation>
    <scope>NUCLEOTIDE SEQUENCE</scope>
    <source>
        <strain evidence="3">AZ00058701</strain>
    </source>
</reference>
<gene>
    <name evidence="3" type="primary">lidA</name>
    <name evidence="3" type="ORF">JBJ86_16760</name>
</gene>
<feature type="compositionally biased region" description="Basic and acidic residues" evidence="2">
    <location>
        <begin position="20"/>
        <end position="53"/>
    </location>
</feature>